<dbReference type="SMART" id="SM00530">
    <property type="entry name" value="HTH_XRE"/>
    <property type="match status" value="1"/>
</dbReference>
<dbReference type="CDD" id="cd02209">
    <property type="entry name" value="cupin_XRE_C"/>
    <property type="match status" value="1"/>
</dbReference>
<dbReference type="InterPro" id="IPR010982">
    <property type="entry name" value="Lambda_DNA-bd_dom_sf"/>
</dbReference>
<dbReference type="InterPro" id="IPR050807">
    <property type="entry name" value="TransReg_Diox_bact_type"/>
</dbReference>
<dbReference type="Pfam" id="PF07883">
    <property type="entry name" value="Cupin_2"/>
    <property type="match status" value="1"/>
</dbReference>
<dbReference type="PANTHER" id="PTHR46797">
    <property type="entry name" value="HTH-TYPE TRANSCRIPTIONAL REGULATOR"/>
    <property type="match status" value="1"/>
</dbReference>
<dbReference type="InterPro" id="IPR001387">
    <property type="entry name" value="Cro/C1-type_HTH"/>
</dbReference>
<sequence>MDNQQIGKNIAHLRKERGWSQRELAERAGITHSAISSIENGKVSPSVSSLQKIVNEFSLSLSEFFTLEQQSDKKVKVLVKSDELIEIGSKLVSMKLVSNGSNKQEIGFLIEEYAPHSTTGSANIKHEGEEVGTVLDGEVELEYDGETYLIKAGESYVIDTTIPHKFTNHSDKACRMISAHTPKAF</sequence>
<dbReference type="InterPro" id="IPR014710">
    <property type="entry name" value="RmlC-like_jellyroll"/>
</dbReference>
<keyword evidence="1" id="KW-0238">DNA-binding</keyword>
<dbReference type="Gene3D" id="2.60.120.10">
    <property type="entry name" value="Jelly Rolls"/>
    <property type="match status" value="1"/>
</dbReference>
<name>A0A9X3CM34_9VIBR</name>
<proteinExistence type="predicted"/>
<dbReference type="InterPro" id="IPR013096">
    <property type="entry name" value="Cupin_2"/>
</dbReference>
<accession>A0A9X3CM34</accession>
<evidence type="ECO:0000313" key="4">
    <source>
        <dbReference type="Proteomes" id="UP001155587"/>
    </source>
</evidence>
<dbReference type="CDD" id="cd00093">
    <property type="entry name" value="HTH_XRE"/>
    <property type="match status" value="1"/>
</dbReference>
<evidence type="ECO:0000259" key="2">
    <source>
        <dbReference type="PROSITE" id="PS50943"/>
    </source>
</evidence>
<reference evidence="3" key="1">
    <citation type="submission" date="2022-02" db="EMBL/GenBank/DDBJ databases">
        <title>Vibrio sp. nov, a new bacterium isolated from seawater.</title>
        <authorList>
            <person name="Yuan Y."/>
        </authorList>
    </citation>
    <scope>NUCLEOTIDE SEQUENCE</scope>
    <source>
        <strain evidence="3">ZSDZ65</strain>
    </source>
</reference>
<dbReference type="SUPFAM" id="SSF47413">
    <property type="entry name" value="lambda repressor-like DNA-binding domains"/>
    <property type="match status" value="1"/>
</dbReference>
<organism evidence="3 4">
    <name type="scientific">Vibrio qingdaonensis</name>
    <dbReference type="NCBI Taxonomy" id="2829491"/>
    <lineage>
        <taxon>Bacteria</taxon>
        <taxon>Pseudomonadati</taxon>
        <taxon>Pseudomonadota</taxon>
        <taxon>Gammaproteobacteria</taxon>
        <taxon>Vibrionales</taxon>
        <taxon>Vibrionaceae</taxon>
        <taxon>Vibrio</taxon>
    </lineage>
</organism>
<dbReference type="InterPro" id="IPR011051">
    <property type="entry name" value="RmlC_Cupin_sf"/>
</dbReference>
<dbReference type="PROSITE" id="PS50943">
    <property type="entry name" value="HTH_CROC1"/>
    <property type="match status" value="1"/>
</dbReference>
<dbReference type="GO" id="GO:0005829">
    <property type="term" value="C:cytosol"/>
    <property type="evidence" value="ECO:0007669"/>
    <property type="project" value="TreeGrafter"/>
</dbReference>
<dbReference type="GO" id="GO:0003700">
    <property type="term" value="F:DNA-binding transcription factor activity"/>
    <property type="evidence" value="ECO:0007669"/>
    <property type="project" value="TreeGrafter"/>
</dbReference>
<dbReference type="Gene3D" id="1.10.260.40">
    <property type="entry name" value="lambda repressor-like DNA-binding domains"/>
    <property type="match status" value="1"/>
</dbReference>
<dbReference type="SUPFAM" id="SSF51182">
    <property type="entry name" value="RmlC-like cupins"/>
    <property type="match status" value="1"/>
</dbReference>
<protein>
    <submittedName>
        <fullName evidence="3">HTH-type transcriptional regulator PuuR</fullName>
    </submittedName>
</protein>
<dbReference type="RefSeq" id="WP_265674308.1">
    <property type="nucleotide sequence ID" value="NZ_JAKRRY010000007.1"/>
</dbReference>
<dbReference type="AlphaFoldDB" id="A0A9X3CM34"/>
<dbReference type="NCBIfam" id="NF007408">
    <property type="entry name" value="PRK09943.1"/>
    <property type="match status" value="1"/>
</dbReference>
<evidence type="ECO:0000313" key="3">
    <source>
        <dbReference type="EMBL" id="MCW8345903.1"/>
    </source>
</evidence>
<evidence type="ECO:0000256" key="1">
    <source>
        <dbReference type="ARBA" id="ARBA00023125"/>
    </source>
</evidence>
<feature type="domain" description="HTH cro/C1-type" evidence="2">
    <location>
        <begin position="10"/>
        <end position="64"/>
    </location>
</feature>
<dbReference type="Pfam" id="PF01381">
    <property type="entry name" value="HTH_3"/>
    <property type="match status" value="1"/>
</dbReference>
<dbReference type="PANTHER" id="PTHR46797:SF11">
    <property type="entry name" value="HTH-TYPE TRANSCRIPTIONAL REGULATOR PUUR"/>
    <property type="match status" value="1"/>
</dbReference>
<dbReference type="EMBL" id="JAKRRY010000007">
    <property type="protein sequence ID" value="MCW8345903.1"/>
    <property type="molecule type" value="Genomic_DNA"/>
</dbReference>
<comment type="caution">
    <text evidence="3">The sequence shown here is derived from an EMBL/GenBank/DDBJ whole genome shotgun (WGS) entry which is preliminary data.</text>
</comment>
<gene>
    <name evidence="3" type="primary">puuR</name>
    <name evidence="3" type="ORF">MD535_07770</name>
</gene>
<keyword evidence="4" id="KW-1185">Reference proteome</keyword>
<dbReference type="Proteomes" id="UP001155587">
    <property type="component" value="Unassembled WGS sequence"/>
</dbReference>
<dbReference type="GO" id="GO:0003677">
    <property type="term" value="F:DNA binding"/>
    <property type="evidence" value="ECO:0007669"/>
    <property type="project" value="UniProtKB-KW"/>
</dbReference>